<comment type="caution">
    <text evidence="2">The sequence shown here is derived from an EMBL/GenBank/DDBJ whole genome shotgun (WGS) entry which is preliminary data.</text>
</comment>
<accession>A0A409VRZ7</accession>
<keyword evidence="1" id="KW-0732">Signal</keyword>
<gene>
    <name evidence="2" type="ORF">CVT26_003743</name>
</gene>
<organism evidence="2 3">
    <name type="scientific">Gymnopilus dilepis</name>
    <dbReference type="NCBI Taxonomy" id="231916"/>
    <lineage>
        <taxon>Eukaryota</taxon>
        <taxon>Fungi</taxon>
        <taxon>Dikarya</taxon>
        <taxon>Basidiomycota</taxon>
        <taxon>Agaricomycotina</taxon>
        <taxon>Agaricomycetes</taxon>
        <taxon>Agaricomycetidae</taxon>
        <taxon>Agaricales</taxon>
        <taxon>Agaricineae</taxon>
        <taxon>Hymenogastraceae</taxon>
        <taxon>Gymnopilus</taxon>
    </lineage>
</organism>
<evidence type="ECO:0000313" key="2">
    <source>
        <dbReference type="EMBL" id="PPQ69034.1"/>
    </source>
</evidence>
<evidence type="ECO:0000256" key="1">
    <source>
        <dbReference type="SAM" id="SignalP"/>
    </source>
</evidence>
<dbReference type="Proteomes" id="UP000284706">
    <property type="component" value="Unassembled WGS sequence"/>
</dbReference>
<feature type="chain" id="PRO_5019262209" evidence="1">
    <location>
        <begin position="21"/>
        <end position="62"/>
    </location>
</feature>
<reference evidence="2 3" key="1">
    <citation type="journal article" date="2018" name="Evol. Lett.">
        <title>Horizontal gene cluster transfer increased hallucinogenic mushroom diversity.</title>
        <authorList>
            <person name="Reynolds H.T."/>
            <person name="Vijayakumar V."/>
            <person name="Gluck-Thaler E."/>
            <person name="Korotkin H.B."/>
            <person name="Matheny P.B."/>
            <person name="Slot J.C."/>
        </authorList>
    </citation>
    <scope>NUCLEOTIDE SEQUENCE [LARGE SCALE GENOMIC DNA]</scope>
    <source>
        <strain evidence="2 3">SRW20</strain>
    </source>
</reference>
<dbReference type="AlphaFoldDB" id="A0A409VRZ7"/>
<dbReference type="EMBL" id="NHYE01005582">
    <property type="protein sequence ID" value="PPQ69034.1"/>
    <property type="molecule type" value="Genomic_DNA"/>
</dbReference>
<dbReference type="InParanoid" id="A0A409VRZ7"/>
<name>A0A409VRZ7_9AGAR</name>
<protein>
    <submittedName>
        <fullName evidence="2">Uncharacterized protein</fullName>
    </submittedName>
</protein>
<keyword evidence="3" id="KW-1185">Reference proteome</keyword>
<evidence type="ECO:0000313" key="3">
    <source>
        <dbReference type="Proteomes" id="UP000284706"/>
    </source>
</evidence>
<sequence>MKHQFNFLMVLTALCGLVMAVPDIAAPASSTGYRRSVDVDATPDHQVAGGIGGEEGPFFRDW</sequence>
<proteinExistence type="predicted"/>
<feature type="signal peptide" evidence="1">
    <location>
        <begin position="1"/>
        <end position="20"/>
    </location>
</feature>